<dbReference type="AlphaFoldDB" id="A0A445MMN6"/>
<accession>A0A445MMN6</accession>
<dbReference type="EMBL" id="KV876848">
    <property type="protein sequence ID" value="RZR75487.1"/>
    <property type="molecule type" value="Genomic_DNA"/>
</dbReference>
<feature type="region of interest" description="Disordered" evidence="1">
    <location>
        <begin position="70"/>
        <end position="94"/>
    </location>
</feature>
<gene>
    <name evidence="2" type="ORF">BHM03_00059147</name>
</gene>
<dbReference type="Proteomes" id="UP000290560">
    <property type="component" value="Unassembled WGS sequence"/>
</dbReference>
<feature type="region of interest" description="Disordered" evidence="1">
    <location>
        <begin position="1"/>
        <end position="41"/>
    </location>
</feature>
<organism evidence="2">
    <name type="scientific">Ensete ventricosum</name>
    <name type="common">Abyssinian banana</name>
    <name type="synonym">Musa ensete</name>
    <dbReference type="NCBI Taxonomy" id="4639"/>
    <lineage>
        <taxon>Eukaryota</taxon>
        <taxon>Viridiplantae</taxon>
        <taxon>Streptophyta</taxon>
        <taxon>Embryophyta</taxon>
        <taxon>Tracheophyta</taxon>
        <taxon>Spermatophyta</taxon>
        <taxon>Magnoliopsida</taxon>
        <taxon>Liliopsida</taxon>
        <taxon>Zingiberales</taxon>
        <taxon>Musaceae</taxon>
        <taxon>Ensete</taxon>
    </lineage>
</organism>
<proteinExistence type="predicted"/>
<feature type="region of interest" description="Disordered" evidence="1">
    <location>
        <begin position="159"/>
        <end position="215"/>
    </location>
</feature>
<protein>
    <submittedName>
        <fullName evidence="2">Uncharacterized protein</fullName>
    </submittedName>
</protein>
<evidence type="ECO:0000256" key="1">
    <source>
        <dbReference type="SAM" id="MobiDB-lite"/>
    </source>
</evidence>
<reference evidence="2" key="1">
    <citation type="journal article" date="2018" name="Data Brief">
        <title>Genome sequence data from 17 accessions of Ensete ventricosum, a staple food crop for millions in Ethiopia.</title>
        <authorList>
            <person name="Yemataw Z."/>
            <person name="Muzemil S."/>
            <person name="Ambachew D."/>
            <person name="Tripathi L."/>
            <person name="Tesfaye K."/>
            <person name="Chala A."/>
            <person name="Farbos A."/>
            <person name="O'Neill P."/>
            <person name="Moore K."/>
            <person name="Grant M."/>
            <person name="Studholme D.J."/>
        </authorList>
    </citation>
    <scope>NUCLEOTIDE SEQUENCE [LARGE SCALE GENOMIC DNA]</scope>
    <source>
        <tissue evidence="2">Leaf</tissue>
    </source>
</reference>
<name>A0A445MMN6_ENSVE</name>
<sequence length="228" mass="25879">MVESRPLGRTRGTHPSGRAPTPSRDDHERASAQGLDPAVLTQWIRRQAESTGQAPDLTLTFLALEGGPISQERPFGNSGAEHHLKPNHPQPTEEATVAIRERGLLKAPNPMKSHPERRDKKRYCRFQKEYRHDTEECHDLQYQIEDLIQRGHLRRYVREQSSLPDGRPPETRHPDPKARSRSKSTSSSVGQPRAVTAPRHKKLMRDPRSGRGRCMMSLTYPFHSVGTP</sequence>
<feature type="compositionally biased region" description="Basic and acidic residues" evidence="1">
    <location>
        <begin position="167"/>
        <end position="178"/>
    </location>
</feature>
<evidence type="ECO:0000313" key="2">
    <source>
        <dbReference type="EMBL" id="RZR75487.1"/>
    </source>
</evidence>